<organism evidence="2 3">
    <name type="scientific">Frondihabitans sucicola</name>
    <dbReference type="NCBI Taxonomy" id="1268041"/>
    <lineage>
        <taxon>Bacteria</taxon>
        <taxon>Bacillati</taxon>
        <taxon>Actinomycetota</taxon>
        <taxon>Actinomycetes</taxon>
        <taxon>Micrococcales</taxon>
        <taxon>Microbacteriaceae</taxon>
        <taxon>Frondihabitans</taxon>
    </lineage>
</organism>
<evidence type="ECO:0000313" key="2">
    <source>
        <dbReference type="EMBL" id="BDZ50961.1"/>
    </source>
</evidence>
<sequence length="67" mass="7073">MVALGDEGASGRGAVPARDAGLAGRRAPLTDGAHRVDGTFDLARDPVSHEWLLLGVFDDQIDQQLFA</sequence>
<accession>A0ABN6Y1P9</accession>
<feature type="region of interest" description="Disordered" evidence="1">
    <location>
        <begin position="1"/>
        <end position="32"/>
    </location>
</feature>
<evidence type="ECO:0000313" key="3">
    <source>
        <dbReference type="Proteomes" id="UP001321486"/>
    </source>
</evidence>
<evidence type="ECO:0000256" key="1">
    <source>
        <dbReference type="SAM" id="MobiDB-lite"/>
    </source>
</evidence>
<keyword evidence="3" id="KW-1185">Reference proteome</keyword>
<dbReference type="EMBL" id="AP027732">
    <property type="protein sequence ID" value="BDZ50961.1"/>
    <property type="molecule type" value="Genomic_DNA"/>
</dbReference>
<protein>
    <submittedName>
        <fullName evidence="2">Uncharacterized protein</fullName>
    </submittedName>
</protein>
<proteinExistence type="predicted"/>
<gene>
    <name evidence="2" type="ORF">GCM10025867_32020</name>
</gene>
<name>A0ABN6Y1P9_9MICO</name>
<dbReference type="Proteomes" id="UP001321486">
    <property type="component" value="Chromosome"/>
</dbReference>
<reference evidence="3" key="1">
    <citation type="journal article" date="2019" name="Int. J. Syst. Evol. Microbiol.">
        <title>The Global Catalogue of Microorganisms (GCM) 10K type strain sequencing project: providing services to taxonomists for standard genome sequencing and annotation.</title>
        <authorList>
            <consortium name="The Broad Institute Genomics Platform"/>
            <consortium name="The Broad Institute Genome Sequencing Center for Infectious Disease"/>
            <person name="Wu L."/>
            <person name="Ma J."/>
        </authorList>
    </citation>
    <scope>NUCLEOTIDE SEQUENCE [LARGE SCALE GENOMIC DNA]</scope>
    <source>
        <strain evidence="3">NBRC 108728</strain>
    </source>
</reference>